<dbReference type="PANTHER" id="PTHR48079:SF6">
    <property type="entry name" value="NAD(P)-BINDING DOMAIN-CONTAINING PROTEIN-RELATED"/>
    <property type="match status" value="1"/>
</dbReference>
<dbReference type="InterPro" id="IPR036291">
    <property type="entry name" value="NAD(P)-bd_dom_sf"/>
</dbReference>
<keyword evidence="3" id="KW-1185">Reference proteome</keyword>
<comment type="caution">
    <text evidence="2">The sequence shown here is derived from an EMBL/GenBank/DDBJ whole genome shotgun (WGS) entry which is preliminary data.</text>
</comment>
<accession>A0ABT9JVX4</accession>
<dbReference type="PANTHER" id="PTHR48079">
    <property type="entry name" value="PROTEIN YEEZ"/>
    <property type="match status" value="1"/>
</dbReference>
<protein>
    <submittedName>
        <fullName evidence="2">NAD-dependent epimerase/dehydratase family protein</fullName>
    </submittedName>
</protein>
<name>A0ABT9JVX4_9PROT</name>
<dbReference type="RefSeq" id="WP_306390489.1">
    <property type="nucleotide sequence ID" value="NZ_JAVCAP010000032.1"/>
</dbReference>
<feature type="domain" description="NAD-dependent epimerase/dehydratase" evidence="1">
    <location>
        <begin position="9"/>
        <end position="129"/>
    </location>
</feature>
<dbReference type="Pfam" id="PF01370">
    <property type="entry name" value="Epimerase"/>
    <property type="match status" value="1"/>
</dbReference>
<reference evidence="3" key="1">
    <citation type="journal article" date="2019" name="Int. J. Syst. Evol. Microbiol.">
        <title>The Global Catalogue of Microorganisms (GCM) 10K type strain sequencing project: providing services to taxonomists for standard genome sequencing and annotation.</title>
        <authorList>
            <consortium name="The Broad Institute Genomics Platform"/>
            <consortium name="The Broad Institute Genome Sequencing Center for Infectious Disease"/>
            <person name="Wu L."/>
            <person name="Ma J."/>
        </authorList>
    </citation>
    <scope>NUCLEOTIDE SEQUENCE [LARGE SCALE GENOMIC DNA]</scope>
    <source>
        <strain evidence="3">VKM B-3159</strain>
    </source>
</reference>
<evidence type="ECO:0000259" key="1">
    <source>
        <dbReference type="Pfam" id="PF01370"/>
    </source>
</evidence>
<gene>
    <name evidence="2" type="ORF">Q9291_12840</name>
</gene>
<dbReference type="InterPro" id="IPR001509">
    <property type="entry name" value="Epimerase_deHydtase"/>
</dbReference>
<evidence type="ECO:0000313" key="3">
    <source>
        <dbReference type="Proteomes" id="UP001225906"/>
    </source>
</evidence>
<dbReference type="Proteomes" id="UP001225906">
    <property type="component" value="Unassembled WGS sequence"/>
</dbReference>
<dbReference type="SUPFAM" id="SSF51735">
    <property type="entry name" value="NAD(P)-binding Rossmann-fold domains"/>
    <property type="match status" value="1"/>
</dbReference>
<dbReference type="Gene3D" id="3.40.50.720">
    <property type="entry name" value="NAD(P)-binding Rossmann-like Domain"/>
    <property type="match status" value="1"/>
</dbReference>
<dbReference type="EMBL" id="JAVCAP010000032">
    <property type="protein sequence ID" value="MDP8568737.1"/>
    <property type="molecule type" value="Genomic_DNA"/>
</dbReference>
<evidence type="ECO:0000313" key="2">
    <source>
        <dbReference type="EMBL" id="MDP8568737.1"/>
    </source>
</evidence>
<dbReference type="InterPro" id="IPR051783">
    <property type="entry name" value="NAD(P)-dependent_oxidoreduct"/>
</dbReference>
<proteinExistence type="predicted"/>
<organism evidence="2 3">
    <name type="scientific">Methylophilus aquaticus</name>
    <dbReference type="NCBI Taxonomy" id="1971610"/>
    <lineage>
        <taxon>Bacteria</taxon>
        <taxon>Pseudomonadati</taxon>
        <taxon>Pseudomonadota</taxon>
        <taxon>Betaproteobacteria</taxon>
        <taxon>Nitrosomonadales</taxon>
        <taxon>Methylophilaceae</taxon>
        <taxon>Methylophilus</taxon>
    </lineage>
</organism>
<sequence length="285" mass="31201">MQVLQIGCGALGSLIAQATLTRGHALTIARRSDKPVPKGAQSLRVDVVSGNGLSALGTLQPDLLLYCLAPVSSGAQAYRETYYQGLQQVLAHVQSAGLKQVFFISSTRVYGAQAGEWVDDDTSVVPADAGGQALLDAERLLDALPCGNTALRISGIYGPDRRYLVRMAQQPQSWPQQSHWTNRMHEQDVVGALMHFYDAVAEGQSLHSHYILSDNSPVLQHEVLQWIATQMGWPQPETPLSQPVTGKRLRNLRLQASGYVLQFPDYLAGYTPILNALKSQQRDIE</sequence>